<dbReference type="PROSITE" id="PS51658">
    <property type="entry name" value="BFN"/>
    <property type="match status" value="1"/>
</dbReference>
<evidence type="ECO:0000313" key="5">
    <source>
        <dbReference type="Proteomes" id="UP000297288"/>
    </source>
</evidence>
<dbReference type="Proteomes" id="UP000297288">
    <property type="component" value="Unassembled WGS sequence"/>
</dbReference>
<dbReference type="OrthoDB" id="9788698at2"/>
<dbReference type="Gene3D" id="3.10.690.10">
    <property type="entry name" value="Bifunctional nuclease domain"/>
    <property type="match status" value="1"/>
</dbReference>
<gene>
    <name evidence="3" type="ORF">E4650_08535</name>
    <name evidence="2" type="ORF">SAMN04488588_1386</name>
</gene>
<dbReference type="EMBL" id="SRME01000005">
    <property type="protein sequence ID" value="TGG87340.1"/>
    <property type="molecule type" value="Genomic_DNA"/>
</dbReference>
<dbReference type="InterPro" id="IPR036104">
    <property type="entry name" value="BFN_sf"/>
</dbReference>
<protein>
    <submittedName>
        <fullName evidence="3">Bifunctional nuclease family protein</fullName>
    </submittedName>
</protein>
<reference evidence="2 4" key="1">
    <citation type="submission" date="2016-10" db="EMBL/GenBank/DDBJ databases">
        <authorList>
            <person name="de Groot N.N."/>
        </authorList>
    </citation>
    <scope>NUCLEOTIDE SEQUENCE [LARGE SCALE GENOMIC DNA]</scope>
    <source>
        <strain evidence="2 4">WG14</strain>
    </source>
</reference>
<dbReference type="EMBL" id="FMYV01000005">
    <property type="protein sequence ID" value="SDC59104.1"/>
    <property type="molecule type" value="Genomic_DNA"/>
</dbReference>
<dbReference type="AlphaFoldDB" id="A0A1G6MV55"/>
<organism evidence="2 4">
    <name type="scientific">Geotoga petraea</name>
    <dbReference type="NCBI Taxonomy" id="28234"/>
    <lineage>
        <taxon>Bacteria</taxon>
        <taxon>Thermotogati</taxon>
        <taxon>Thermotogota</taxon>
        <taxon>Thermotogae</taxon>
        <taxon>Petrotogales</taxon>
        <taxon>Petrotogaceae</taxon>
        <taxon>Geotoga</taxon>
    </lineage>
</organism>
<keyword evidence="4" id="KW-1185">Reference proteome</keyword>
<evidence type="ECO:0000259" key="1">
    <source>
        <dbReference type="PROSITE" id="PS51658"/>
    </source>
</evidence>
<dbReference type="PANTHER" id="PTHR15160:SF1">
    <property type="entry name" value="VON HIPPEL-LINDAU DISEASE TUMOR SUPPRESSOR"/>
    <property type="match status" value="1"/>
</dbReference>
<dbReference type="SUPFAM" id="SSF103256">
    <property type="entry name" value="Hypothetical protein TM0160"/>
    <property type="match status" value="1"/>
</dbReference>
<proteinExistence type="predicted"/>
<dbReference type="GO" id="GO:0004518">
    <property type="term" value="F:nuclease activity"/>
    <property type="evidence" value="ECO:0007669"/>
    <property type="project" value="InterPro"/>
</dbReference>
<dbReference type="Pfam" id="PF02577">
    <property type="entry name" value="BFN_dom"/>
    <property type="match status" value="1"/>
</dbReference>
<feature type="domain" description="BFN" evidence="1">
    <location>
        <begin position="1"/>
        <end position="133"/>
    </location>
</feature>
<sequence length="167" mass="19113">MKIISKITMGLDKVSNTPVIFLFLEKTHLALPIWIGPCEAGILAMALKKEKFDRPLTHDLYINTLKKMGYSITQIVITKIEKNIYHSNIYLKNSEEKSVIIDSRPSDAIILAVKNETSIFLDDDIAINNAVEVDFLGDIEEDRDDLKKMLDEFNIDNMKDYFNKGDE</sequence>
<dbReference type="Proteomes" id="UP000199322">
    <property type="component" value="Unassembled WGS sequence"/>
</dbReference>
<dbReference type="STRING" id="28234.SAMN04488588_1386"/>
<dbReference type="InterPro" id="IPR003729">
    <property type="entry name" value="Bi_nuclease_dom"/>
</dbReference>
<evidence type="ECO:0000313" key="4">
    <source>
        <dbReference type="Proteomes" id="UP000199322"/>
    </source>
</evidence>
<dbReference type="RefSeq" id="WP_091404035.1">
    <property type="nucleotide sequence ID" value="NZ_FMYV01000005.1"/>
</dbReference>
<evidence type="ECO:0000313" key="3">
    <source>
        <dbReference type="EMBL" id="TGG87340.1"/>
    </source>
</evidence>
<accession>A0A1G6MV55</accession>
<dbReference type="PANTHER" id="PTHR15160">
    <property type="entry name" value="VON HIPPEL-LINDAU PROTEIN"/>
    <property type="match status" value="1"/>
</dbReference>
<name>A0A1G6MV55_9BACT</name>
<evidence type="ECO:0000313" key="2">
    <source>
        <dbReference type="EMBL" id="SDC59104.1"/>
    </source>
</evidence>
<reference evidence="3 5" key="2">
    <citation type="submission" date="2019-04" db="EMBL/GenBank/DDBJ databases">
        <title>Draft genome sequence data and analysis of a Fermenting Bacterium, Geotoga petraea strain HO-Geo1, isolated from heavy-oil petroleum reservoir in Russia.</title>
        <authorList>
            <person name="Grouzdev D.S."/>
            <person name="Semenova E.M."/>
            <person name="Sokolova D.S."/>
            <person name="Tourova T.P."/>
            <person name="Poltaraus A.B."/>
            <person name="Nazina T.N."/>
        </authorList>
    </citation>
    <scope>NUCLEOTIDE SEQUENCE [LARGE SCALE GENOMIC DNA]</scope>
    <source>
        <strain evidence="3 5">HO-Geo1</strain>
    </source>
</reference>